<dbReference type="Proteomes" id="UP001595420">
    <property type="component" value="Unassembled WGS sequence"/>
</dbReference>
<evidence type="ECO:0000256" key="1">
    <source>
        <dbReference type="SAM" id="MobiDB-lite"/>
    </source>
</evidence>
<feature type="domain" description="Zinc finger/thioredoxin putative" evidence="3">
    <location>
        <begin position="1"/>
        <end position="36"/>
    </location>
</feature>
<keyword evidence="2" id="KW-0472">Membrane</keyword>
<organism evidence="4 5">
    <name type="scientific">Falsiroseomonas tokyonensis</name>
    <dbReference type="NCBI Taxonomy" id="430521"/>
    <lineage>
        <taxon>Bacteria</taxon>
        <taxon>Pseudomonadati</taxon>
        <taxon>Pseudomonadota</taxon>
        <taxon>Alphaproteobacteria</taxon>
        <taxon>Acetobacterales</taxon>
        <taxon>Roseomonadaceae</taxon>
        <taxon>Falsiroseomonas</taxon>
    </lineage>
</organism>
<dbReference type="RefSeq" id="WP_216839641.1">
    <property type="nucleotide sequence ID" value="NZ_JAFNJS010000010.1"/>
</dbReference>
<reference evidence="5" key="1">
    <citation type="journal article" date="2019" name="Int. J. Syst. Evol. Microbiol.">
        <title>The Global Catalogue of Microorganisms (GCM) 10K type strain sequencing project: providing services to taxonomists for standard genome sequencing and annotation.</title>
        <authorList>
            <consortium name="The Broad Institute Genomics Platform"/>
            <consortium name="The Broad Institute Genome Sequencing Center for Infectious Disease"/>
            <person name="Wu L."/>
            <person name="Ma J."/>
        </authorList>
    </citation>
    <scope>NUCLEOTIDE SEQUENCE [LARGE SCALE GENOMIC DNA]</scope>
    <source>
        <strain evidence="5">CGMCC 1.16855</strain>
    </source>
</reference>
<dbReference type="NCBIfam" id="TIGR02098">
    <property type="entry name" value="MJ0042_CXXC"/>
    <property type="match status" value="1"/>
</dbReference>
<dbReference type="Pfam" id="PF13717">
    <property type="entry name" value="Zn_ribbon_4"/>
    <property type="match status" value="1"/>
</dbReference>
<sequence>MRISCPNCAAEYDVPDSALAAGPRLLRCARCEHKFTAALPEAVAEPAAEPPAAAAETPAEPAPAETPAAEPAPPPPPEPARLAQDRLSDAPASPPDRFALAGWLVTLLVLVLAAYAGFAWRAEVMEAWPPSQRLYALLGLA</sequence>
<proteinExistence type="predicted"/>
<keyword evidence="5" id="KW-1185">Reference proteome</keyword>
<feature type="region of interest" description="Disordered" evidence="1">
    <location>
        <begin position="42"/>
        <end position="91"/>
    </location>
</feature>
<evidence type="ECO:0000256" key="2">
    <source>
        <dbReference type="SAM" id="Phobius"/>
    </source>
</evidence>
<feature type="compositionally biased region" description="Low complexity" evidence="1">
    <location>
        <begin position="42"/>
        <end position="69"/>
    </location>
</feature>
<evidence type="ECO:0000313" key="5">
    <source>
        <dbReference type="Proteomes" id="UP001595420"/>
    </source>
</evidence>
<comment type="caution">
    <text evidence="4">The sequence shown here is derived from an EMBL/GenBank/DDBJ whole genome shotgun (WGS) entry which is preliminary data.</text>
</comment>
<feature type="transmembrane region" description="Helical" evidence="2">
    <location>
        <begin position="98"/>
        <end position="120"/>
    </location>
</feature>
<keyword evidence="2" id="KW-0812">Transmembrane</keyword>
<gene>
    <name evidence="4" type="ORF">ACFOD3_25060</name>
</gene>
<accession>A0ABV7C0U0</accession>
<dbReference type="EMBL" id="JBHRSB010000010">
    <property type="protein sequence ID" value="MFC3003188.1"/>
    <property type="molecule type" value="Genomic_DNA"/>
</dbReference>
<keyword evidence="2" id="KW-1133">Transmembrane helix</keyword>
<dbReference type="InterPro" id="IPR011723">
    <property type="entry name" value="Znf/thioredoxin_put"/>
</dbReference>
<evidence type="ECO:0000259" key="3">
    <source>
        <dbReference type="Pfam" id="PF13717"/>
    </source>
</evidence>
<feature type="compositionally biased region" description="Pro residues" evidence="1">
    <location>
        <begin position="70"/>
        <end position="79"/>
    </location>
</feature>
<name>A0ABV7C0U0_9PROT</name>
<protein>
    <submittedName>
        <fullName evidence="4">Zinc-ribbon domain-containing protein</fullName>
    </submittedName>
</protein>
<evidence type="ECO:0000313" key="4">
    <source>
        <dbReference type="EMBL" id="MFC3003188.1"/>
    </source>
</evidence>